<evidence type="ECO:0000256" key="6">
    <source>
        <dbReference type="ARBA" id="ARBA00022723"/>
    </source>
</evidence>
<dbReference type="InterPro" id="IPR050476">
    <property type="entry name" value="Insect_CytP450_Detox"/>
</dbReference>
<dbReference type="GO" id="GO:0016705">
    <property type="term" value="F:oxidoreductase activity, acting on paired donors, with incorporation or reduction of molecular oxygen"/>
    <property type="evidence" value="ECO:0007669"/>
    <property type="project" value="InterPro"/>
</dbReference>
<keyword evidence="12" id="KW-0472">Membrane</keyword>
<keyword evidence="6" id="KW-0479">Metal-binding</keyword>
<evidence type="ECO:0000256" key="12">
    <source>
        <dbReference type="ARBA" id="ARBA00023136"/>
    </source>
</evidence>
<comment type="similarity">
    <text evidence="4">Belongs to the cytochrome P450 family.</text>
</comment>
<dbReference type="GO" id="GO:0004497">
    <property type="term" value="F:monooxygenase activity"/>
    <property type="evidence" value="ECO:0007669"/>
    <property type="project" value="UniProtKB-KW"/>
</dbReference>
<dbReference type="GO" id="GO:0005789">
    <property type="term" value="C:endoplasmic reticulum membrane"/>
    <property type="evidence" value="ECO:0007669"/>
    <property type="project" value="UniProtKB-SubCell"/>
</dbReference>
<evidence type="ECO:0000256" key="10">
    <source>
        <dbReference type="ARBA" id="ARBA00023004"/>
    </source>
</evidence>
<keyword evidence="9" id="KW-0560">Oxidoreductase</keyword>
<evidence type="ECO:0008006" key="15">
    <source>
        <dbReference type="Google" id="ProtNLM"/>
    </source>
</evidence>
<dbReference type="PANTHER" id="PTHR24292">
    <property type="entry name" value="CYTOCHROME P450"/>
    <property type="match status" value="1"/>
</dbReference>
<dbReference type="InterPro" id="IPR001128">
    <property type="entry name" value="Cyt_P450"/>
</dbReference>
<dbReference type="Pfam" id="PF00067">
    <property type="entry name" value="p450"/>
    <property type="match status" value="1"/>
</dbReference>
<dbReference type="Gene3D" id="1.10.630.10">
    <property type="entry name" value="Cytochrome P450"/>
    <property type="match status" value="1"/>
</dbReference>
<evidence type="ECO:0000256" key="3">
    <source>
        <dbReference type="ARBA" id="ARBA00004406"/>
    </source>
</evidence>
<dbReference type="AlphaFoldDB" id="A0AAV6TNL5"/>
<reference evidence="13 14" key="1">
    <citation type="journal article" date="2022" name="Nat. Ecol. Evol.">
        <title>A masculinizing supergene underlies an exaggerated male reproductive morph in a spider.</title>
        <authorList>
            <person name="Hendrickx F."/>
            <person name="De Corte Z."/>
            <person name="Sonet G."/>
            <person name="Van Belleghem S.M."/>
            <person name="Kostlbacher S."/>
            <person name="Vangestel C."/>
        </authorList>
    </citation>
    <scope>NUCLEOTIDE SEQUENCE [LARGE SCALE GENOMIC DNA]</scope>
    <source>
        <strain evidence="13">W744_W776</strain>
    </source>
</reference>
<dbReference type="InterPro" id="IPR036396">
    <property type="entry name" value="Cyt_P450_sf"/>
</dbReference>
<sequence length="157" mass="18055">MWTVTLIAVAVVLWLLYRKKWFSSLKEQGIPGPTPNLLFGNLLDLIRKSPLNVMENGLKNMESYYFGANPVVLVADADLLKRILVSDFHKFINRPNFTRPVHHDNKSAPKKRVEGFSQHLISLRDKRWKEIRSIITPTFTASKMKQVGPMRVLTPKS</sequence>
<dbReference type="SUPFAM" id="SSF48264">
    <property type="entry name" value="Cytochrome P450"/>
    <property type="match status" value="1"/>
</dbReference>
<name>A0AAV6TNL5_9ARAC</name>
<organism evidence="13 14">
    <name type="scientific">Oedothorax gibbosus</name>
    <dbReference type="NCBI Taxonomy" id="931172"/>
    <lineage>
        <taxon>Eukaryota</taxon>
        <taxon>Metazoa</taxon>
        <taxon>Ecdysozoa</taxon>
        <taxon>Arthropoda</taxon>
        <taxon>Chelicerata</taxon>
        <taxon>Arachnida</taxon>
        <taxon>Araneae</taxon>
        <taxon>Araneomorphae</taxon>
        <taxon>Entelegynae</taxon>
        <taxon>Araneoidea</taxon>
        <taxon>Linyphiidae</taxon>
        <taxon>Erigoninae</taxon>
        <taxon>Oedothorax</taxon>
    </lineage>
</organism>
<dbReference type="EMBL" id="JAFNEN010001893">
    <property type="protein sequence ID" value="KAG8173301.1"/>
    <property type="molecule type" value="Genomic_DNA"/>
</dbReference>
<proteinExistence type="inferred from homology"/>
<comment type="subcellular location">
    <subcellularLocation>
        <location evidence="3">Endoplasmic reticulum membrane</location>
        <topology evidence="3">Peripheral membrane protein</topology>
    </subcellularLocation>
    <subcellularLocation>
        <location evidence="2">Microsome membrane</location>
        <topology evidence="2">Peripheral membrane protein</topology>
    </subcellularLocation>
</comment>
<keyword evidence="5" id="KW-0349">Heme</keyword>
<keyword evidence="7" id="KW-0256">Endoplasmic reticulum</keyword>
<dbReference type="GO" id="GO:0005506">
    <property type="term" value="F:iron ion binding"/>
    <property type="evidence" value="ECO:0007669"/>
    <property type="project" value="InterPro"/>
</dbReference>
<protein>
    <recommendedName>
        <fullName evidence="15">Cytochrome P450</fullName>
    </recommendedName>
</protein>
<evidence type="ECO:0000313" key="14">
    <source>
        <dbReference type="Proteomes" id="UP000827092"/>
    </source>
</evidence>
<keyword evidence="10" id="KW-0408">Iron</keyword>
<comment type="cofactor">
    <cofactor evidence="1">
        <name>heme</name>
        <dbReference type="ChEBI" id="CHEBI:30413"/>
    </cofactor>
</comment>
<accession>A0AAV6TNL5</accession>
<evidence type="ECO:0000256" key="5">
    <source>
        <dbReference type="ARBA" id="ARBA00022617"/>
    </source>
</evidence>
<evidence type="ECO:0000256" key="4">
    <source>
        <dbReference type="ARBA" id="ARBA00010617"/>
    </source>
</evidence>
<evidence type="ECO:0000256" key="9">
    <source>
        <dbReference type="ARBA" id="ARBA00023002"/>
    </source>
</evidence>
<keyword evidence="14" id="KW-1185">Reference proteome</keyword>
<evidence type="ECO:0000256" key="2">
    <source>
        <dbReference type="ARBA" id="ARBA00004174"/>
    </source>
</evidence>
<evidence type="ECO:0000313" key="13">
    <source>
        <dbReference type="EMBL" id="KAG8173301.1"/>
    </source>
</evidence>
<dbReference type="PANTHER" id="PTHR24292:SF102">
    <property type="entry name" value="CYTOCHROME P450 FAMILY-RELATED"/>
    <property type="match status" value="1"/>
</dbReference>
<evidence type="ECO:0000256" key="11">
    <source>
        <dbReference type="ARBA" id="ARBA00023033"/>
    </source>
</evidence>
<keyword evidence="11" id="KW-0503">Monooxygenase</keyword>
<evidence type="ECO:0000256" key="7">
    <source>
        <dbReference type="ARBA" id="ARBA00022824"/>
    </source>
</evidence>
<dbReference type="GO" id="GO:0020037">
    <property type="term" value="F:heme binding"/>
    <property type="evidence" value="ECO:0007669"/>
    <property type="project" value="InterPro"/>
</dbReference>
<dbReference type="Proteomes" id="UP000827092">
    <property type="component" value="Unassembled WGS sequence"/>
</dbReference>
<keyword evidence="8" id="KW-0492">Microsome</keyword>
<gene>
    <name evidence="13" type="ORF">JTE90_005712</name>
</gene>
<comment type="caution">
    <text evidence="13">The sequence shown here is derived from an EMBL/GenBank/DDBJ whole genome shotgun (WGS) entry which is preliminary data.</text>
</comment>
<evidence type="ECO:0000256" key="1">
    <source>
        <dbReference type="ARBA" id="ARBA00001971"/>
    </source>
</evidence>
<evidence type="ECO:0000256" key="8">
    <source>
        <dbReference type="ARBA" id="ARBA00022848"/>
    </source>
</evidence>